<dbReference type="AlphaFoldDB" id="A0A9P5TMT8"/>
<accession>A0A9P5TMT8</accession>
<sequence length="106" mass="11752">MFSESSLQRAPRVRAIPLPPMDVDYHDADVLQLSLKENRTNSLPPSLILSPYRPDAAALEPARSKGPFAKPSNARPHISIGNVSERRVVYPQPMGDVNWIPGRRIG</sequence>
<evidence type="ECO:0000313" key="1">
    <source>
        <dbReference type="EMBL" id="KAF8899484.1"/>
    </source>
</evidence>
<proteinExistence type="predicted"/>
<organism evidence="1 2">
    <name type="scientific">Gymnopilus junonius</name>
    <name type="common">Spectacular rustgill mushroom</name>
    <name type="synonym">Gymnopilus spectabilis subsp. junonius</name>
    <dbReference type="NCBI Taxonomy" id="109634"/>
    <lineage>
        <taxon>Eukaryota</taxon>
        <taxon>Fungi</taxon>
        <taxon>Dikarya</taxon>
        <taxon>Basidiomycota</taxon>
        <taxon>Agaricomycotina</taxon>
        <taxon>Agaricomycetes</taxon>
        <taxon>Agaricomycetidae</taxon>
        <taxon>Agaricales</taxon>
        <taxon>Agaricineae</taxon>
        <taxon>Hymenogastraceae</taxon>
        <taxon>Gymnopilus</taxon>
    </lineage>
</organism>
<evidence type="ECO:0000313" key="2">
    <source>
        <dbReference type="Proteomes" id="UP000724874"/>
    </source>
</evidence>
<name>A0A9P5TMT8_GYMJU</name>
<protein>
    <submittedName>
        <fullName evidence="1">Uncharacterized protein</fullName>
    </submittedName>
</protein>
<keyword evidence="2" id="KW-1185">Reference proteome</keyword>
<comment type="caution">
    <text evidence="1">The sequence shown here is derived from an EMBL/GenBank/DDBJ whole genome shotgun (WGS) entry which is preliminary data.</text>
</comment>
<gene>
    <name evidence="1" type="ORF">CPB84DRAFT_1780391</name>
</gene>
<dbReference type="OrthoDB" id="10415238at2759"/>
<reference evidence="1" key="1">
    <citation type="submission" date="2020-11" db="EMBL/GenBank/DDBJ databases">
        <authorList>
            <consortium name="DOE Joint Genome Institute"/>
            <person name="Ahrendt S."/>
            <person name="Riley R."/>
            <person name="Andreopoulos W."/>
            <person name="LaButti K."/>
            <person name="Pangilinan J."/>
            <person name="Ruiz-duenas F.J."/>
            <person name="Barrasa J.M."/>
            <person name="Sanchez-Garcia M."/>
            <person name="Camarero S."/>
            <person name="Miyauchi S."/>
            <person name="Serrano A."/>
            <person name="Linde D."/>
            <person name="Babiker R."/>
            <person name="Drula E."/>
            <person name="Ayuso-Fernandez I."/>
            <person name="Pacheco R."/>
            <person name="Padilla G."/>
            <person name="Ferreira P."/>
            <person name="Barriuso J."/>
            <person name="Kellner H."/>
            <person name="Castanera R."/>
            <person name="Alfaro M."/>
            <person name="Ramirez L."/>
            <person name="Pisabarro A.G."/>
            <person name="Kuo A."/>
            <person name="Tritt A."/>
            <person name="Lipzen A."/>
            <person name="He G."/>
            <person name="Yan M."/>
            <person name="Ng V."/>
            <person name="Cullen D."/>
            <person name="Martin F."/>
            <person name="Rosso M.-N."/>
            <person name="Henrissat B."/>
            <person name="Hibbett D."/>
            <person name="Martinez A.T."/>
            <person name="Grigoriev I.V."/>
        </authorList>
    </citation>
    <scope>NUCLEOTIDE SEQUENCE</scope>
    <source>
        <strain evidence="1">AH 44721</strain>
    </source>
</reference>
<dbReference type="Proteomes" id="UP000724874">
    <property type="component" value="Unassembled WGS sequence"/>
</dbReference>
<dbReference type="EMBL" id="JADNYJ010000053">
    <property type="protein sequence ID" value="KAF8899484.1"/>
    <property type="molecule type" value="Genomic_DNA"/>
</dbReference>